<dbReference type="EMBL" id="JBBNAE010000011">
    <property type="protein sequence ID" value="KAK9085871.1"/>
    <property type="molecule type" value="Genomic_DNA"/>
</dbReference>
<sequence>MWNRELAGCLNGERRELGRRKSNTRADPPVGPGPPSRDPMVIGWDERRVEYCEQVGDSTNTDPEDDQRRR</sequence>
<evidence type="ECO:0000313" key="3">
    <source>
        <dbReference type="Proteomes" id="UP001417504"/>
    </source>
</evidence>
<name>A0AAP0E3A9_9MAGN</name>
<dbReference type="Proteomes" id="UP001417504">
    <property type="component" value="Unassembled WGS sequence"/>
</dbReference>
<feature type="region of interest" description="Disordered" evidence="1">
    <location>
        <begin position="1"/>
        <end position="43"/>
    </location>
</feature>
<evidence type="ECO:0000256" key="1">
    <source>
        <dbReference type="SAM" id="MobiDB-lite"/>
    </source>
</evidence>
<organism evidence="2 3">
    <name type="scientific">Stephania japonica</name>
    <dbReference type="NCBI Taxonomy" id="461633"/>
    <lineage>
        <taxon>Eukaryota</taxon>
        <taxon>Viridiplantae</taxon>
        <taxon>Streptophyta</taxon>
        <taxon>Embryophyta</taxon>
        <taxon>Tracheophyta</taxon>
        <taxon>Spermatophyta</taxon>
        <taxon>Magnoliopsida</taxon>
        <taxon>Ranunculales</taxon>
        <taxon>Menispermaceae</taxon>
        <taxon>Menispermoideae</taxon>
        <taxon>Cissampelideae</taxon>
        <taxon>Stephania</taxon>
    </lineage>
</organism>
<accession>A0AAP0E3A9</accession>
<gene>
    <name evidence="2" type="ORF">Sjap_026282</name>
</gene>
<reference evidence="2 3" key="1">
    <citation type="submission" date="2024-01" db="EMBL/GenBank/DDBJ databases">
        <title>Genome assemblies of Stephania.</title>
        <authorList>
            <person name="Yang L."/>
        </authorList>
    </citation>
    <scope>NUCLEOTIDE SEQUENCE [LARGE SCALE GENOMIC DNA]</scope>
    <source>
        <strain evidence="2">QJT</strain>
        <tissue evidence="2">Leaf</tissue>
    </source>
</reference>
<evidence type="ECO:0000313" key="2">
    <source>
        <dbReference type="EMBL" id="KAK9085871.1"/>
    </source>
</evidence>
<keyword evidence="3" id="KW-1185">Reference proteome</keyword>
<comment type="caution">
    <text evidence="2">The sequence shown here is derived from an EMBL/GenBank/DDBJ whole genome shotgun (WGS) entry which is preliminary data.</text>
</comment>
<protein>
    <submittedName>
        <fullName evidence="2">Uncharacterized protein</fullName>
    </submittedName>
</protein>
<proteinExistence type="predicted"/>
<dbReference type="AlphaFoldDB" id="A0AAP0E3A9"/>